<dbReference type="InterPro" id="IPR048263">
    <property type="entry name" value="Arb2"/>
</dbReference>
<feature type="compositionally biased region" description="Basic and acidic residues" evidence="1">
    <location>
        <begin position="558"/>
        <end position="567"/>
    </location>
</feature>
<accession>A0A6A5QF67</accession>
<gene>
    <name evidence="3" type="ORF">BDU57DRAFT_456327</name>
</gene>
<sequence length="602" mass="66788">MFRRQEDTMDPDPVYEADLKALGFFVNQDGQIRMIDAPDKEYVFYATNNERVNELRREAMQGRTCHTCLLSCSRQETEKRLAKLGINRIYLPGFVTAKPTGPHVPILAPAPHTLKTRKRIIVIINDATQDLGILAYRQLLRELGLNGATVVSVAKELIKRSATDDATGEHVDMFQDGWSLKDDSETPALIVLNTGQLLYSHKHNRAMTLRSWSAMPRKSIVHNMVNIHEEENRVEGHRNPKEHVKSVFDSILCNPDRTAPDSELYLVAIEGGTETLLNLLGEDFQKYGTRITSMALVHSLIDDSQIKSPELRAFLHQRAREWRYSDLTWDPTHCTKVPENYASEAPGLDTHVGTHIVWNEKVPESSVLTGVTKALQRLAVRATPSKGPEAAAATSELYTDWSSGQAAICPTFAGGDDPAGECIFTNAAVQQAILSFFEEVAQDPENYCNPNFQLYSEAPHPSLDNPLILDPDNPNICLVQPSPVEMTPAKAELDLANEKLSQMGSALQACPQDVPELQPGRKKLMERITNQETKVERLRTKALAAGGLTAGEAPQQRENWKPQKEGPKVQFAGTEVDSELLKAAGLTDTADEELGKLDKSEA</sequence>
<feature type="domain" description="Arb2" evidence="2">
    <location>
        <begin position="16"/>
        <end position="326"/>
    </location>
</feature>
<dbReference type="InterPro" id="IPR053858">
    <property type="entry name" value="Arb2_dom"/>
</dbReference>
<dbReference type="Proteomes" id="UP000800096">
    <property type="component" value="Unassembled WGS sequence"/>
</dbReference>
<dbReference type="GO" id="GO:0031048">
    <property type="term" value="P:regulatory ncRNA-mediated heterochromatin formation"/>
    <property type="evidence" value="ECO:0007669"/>
    <property type="project" value="TreeGrafter"/>
</dbReference>
<evidence type="ECO:0000313" key="3">
    <source>
        <dbReference type="EMBL" id="KAF1913480.1"/>
    </source>
</evidence>
<evidence type="ECO:0000256" key="1">
    <source>
        <dbReference type="SAM" id="MobiDB-lite"/>
    </source>
</evidence>
<dbReference type="EMBL" id="ML979138">
    <property type="protein sequence ID" value="KAF1913480.1"/>
    <property type="molecule type" value="Genomic_DNA"/>
</dbReference>
<dbReference type="Pfam" id="PF22749">
    <property type="entry name" value="Arb2"/>
    <property type="match status" value="1"/>
</dbReference>
<keyword evidence="4" id="KW-1185">Reference proteome</keyword>
<name>A0A6A5QF67_AMPQU</name>
<proteinExistence type="predicted"/>
<dbReference type="AlphaFoldDB" id="A0A6A5QF67"/>
<organism evidence="3 4">
    <name type="scientific">Ampelomyces quisqualis</name>
    <name type="common">Powdery mildew agent</name>
    <dbReference type="NCBI Taxonomy" id="50730"/>
    <lineage>
        <taxon>Eukaryota</taxon>
        <taxon>Fungi</taxon>
        <taxon>Dikarya</taxon>
        <taxon>Ascomycota</taxon>
        <taxon>Pezizomycotina</taxon>
        <taxon>Dothideomycetes</taxon>
        <taxon>Pleosporomycetidae</taxon>
        <taxon>Pleosporales</taxon>
        <taxon>Pleosporineae</taxon>
        <taxon>Phaeosphaeriaceae</taxon>
        <taxon>Ampelomyces</taxon>
    </lineage>
</organism>
<feature type="region of interest" description="Disordered" evidence="1">
    <location>
        <begin position="545"/>
        <end position="568"/>
    </location>
</feature>
<reference evidence="3" key="1">
    <citation type="journal article" date="2020" name="Stud. Mycol.">
        <title>101 Dothideomycetes genomes: a test case for predicting lifestyles and emergence of pathogens.</title>
        <authorList>
            <person name="Haridas S."/>
            <person name="Albert R."/>
            <person name="Binder M."/>
            <person name="Bloem J."/>
            <person name="Labutti K."/>
            <person name="Salamov A."/>
            <person name="Andreopoulos B."/>
            <person name="Baker S."/>
            <person name="Barry K."/>
            <person name="Bills G."/>
            <person name="Bluhm B."/>
            <person name="Cannon C."/>
            <person name="Castanera R."/>
            <person name="Culley D."/>
            <person name="Daum C."/>
            <person name="Ezra D."/>
            <person name="Gonzalez J."/>
            <person name="Henrissat B."/>
            <person name="Kuo A."/>
            <person name="Liang C."/>
            <person name="Lipzen A."/>
            <person name="Lutzoni F."/>
            <person name="Magnuson J."/>
            <person name="Mondo S."/>
            <person name="Nolan M."/>
            <person name="Ohm R."/>
            <person name="Pangilinan J."/>
            <person name="Park H.-J."/>
            <person name="Ramirez L."/>
            <person name="Alfaro M."/>
            <person name="Sun H."/>
            <person name="Tritt A."/>
            <person name="Yoshinaga Y."/>
            <person name="Zwiers L.-H."/>
            <person name="Turgeon B."/>
            <person name="Goodwin S."/>
            <person name="Spatafora J."/>
            <person name="Crous P."/>
            <person name="Grigoriev I."/>
        </authorList>
    </citation>
    <scope>NUCLEOTIDE SEQUENCE</scope>
    <source>
        <strain evidence="3">HMLAC05119</strain>
    </source>
</reference>
<dbReference type="PANTHER" id="PTHR21357">
    <property type="entry name" value="FAM172 FAMILY PROTEIN HOMOLOG CG10038"/>
    <property type="match status" value="1"/>
</dbReference>
<dbReference type="PANTHER" id="PTHR21357:SF4">
    <property type="entry name" value="FAM172 FAMILY PROTEIN HOMOLOG CG10038"/>
    <property type="match status" value="1"/>
</dbReference>
<dbReference type="GO" id="GO:0005634">
    <property type="term" value="C:nucleus"/>
    <property type="evidence" value="ECO:0007669"/>
    <property type="project" value="TreeGrafter"/>
</dbReference>
<protein>
    <submittedName>
        <fullName evidence="3">Arb2 domain-containing protein</fullName>
    </submittedName>
</protein>
<evidence type="ECO:0000313" key="4">
    <source>
        <dbReference type="Proteomes" id="UP000800096"/>
    </source>
</evidence>
<dbReference type="GO" id="GO:0035197">
    <property type="term" value="F:siRNA binding"/>
    <property type="evidence" value="ECO:0007669"/>
    <property type="project" value="TreeGrafter"/>
</dbReference>
<dbReference type="OrthoDB" id="421951at2759"/>
<evidence type="ECO:0000259" key="2">
    <source>
        <dbReference type="Pfam" id="PF22749"/>
    </source>
</evidence>